<dbReference type="GO" id="GO:0004473">
    <property type="term" value="F:malate dehydrogenase (decarboxylating) (NADP+) activity"/>
    <property type="evidence" value="ECO:0007669"/>
    <property type="project" value="UniProtKB-EC"/>
</dbReference>
<evidence type="ECO:0000256" key="3">
    <source>
        <dbReference type="ARBA" id="ARBA00022723"/>
    </source>
</evidence>
<dbReference type="PIRSF" id="PIRSF000106">
    <property type="entry name" value="ME"/>
    <property type="match status" value="1"/>
</dbReference>
<dbReference type="Pfam" id="PF03949">
    <property type="entry name" value="Malic_M"/>
    <property type="match status" value="1"/>
</dbReference>
<keyword evidence="12" id="KW-1185">Reference proteome</keyword>
<dbReference type="InterPro" id="IPR037062">
    <property type="entry name" value="Malic_N_dom_sf"/>
</dbReference>
<feature type="binding site" evidence="8">
    <location>
        <position position="213"/>
    </location>
    <ligand>
        <name>a divalent metal cation</name>
        <dbReference type="ChEBI" id="CHEBI:60240"/>
    </ligand>
</feature>
<comment type="similarity">
    <text evidence="2">Belongs to the malic enzymes family.</text>
</comment>
<comment type="cofactor">
    <cofactor evidence="1">
        <name>Mn(2+)</name>
        <dbReference type="ChEBI" id="CHEBI:29035"/>
    </cofactor>
</comment>
<dbReference type="GeneTree" id="ENSGT00950000183134"/>
<comment type="cofactor">
    <cofactor evidence="8">
        <name>Mg(2+)</name>
        <dbReference type="ChEBI" id="CHEBI:18420"/>
    </cofactor>
    <cofactor evidence="8">
        <name>Mn(2+)</name>
        <dbReference type="ChEBI" id="CHEBI:29035"/>
    </cofactor>
    <text evidence="8">Divalent metal cations. Prefers magnesium or manganese.</text>
</comment>
<feature type="active site" description="Proton donor" evidence="6">
    <location>
        <position position="70"/>
    </location>
</feature>
<dbReference type="InterPro" id="IPR036291">
    <property type="entry name" value="NAD(P)-bd_dom_sf"/>
</dbReference>
<dbReference type="PANTHER" id="PTHR23406">
    <property type="entry name" value="MALIC ENZYME-RELATED"/>
    <property type="match status" value="1"/>
</dbReference>
<dbReference type="InterPro" id="IPR046346">
    <property type="entry name" value="Aminoacid_DH-like_N_sf"/>
</dbReference>
<dbReference type="NCBIfam" id="NF010052">
    <property type="entry name" value="PRK13529.1"/>
    <property type="match status" value="1"/>
</dbReference>
<feature type="binding site" evidence="8">
    <location>
        <position position="237"/>
    </location>
    <ligand>
        <name>a divalent metal cation</name>
        <dbReference type="ChEBI" id="CHEBI:60240"/>
    </ligand>
</feature>
<accession>A0A9J7X6N4</accession>
<dbReference type="PRINTS" id="PR00072">
    <property type="entry name" value="MALOXRDTASE"/>
</dbReference>
<keyword evidence="4" id="KW-0560">Oxidoreductase</keyword>
<evidence type="ECO:0000256" key="1">
    <source>
        <dbReference type="ARBA" id="ARBA00001936"/>
    </source>
</evidence>
<proteinExistence type="inferred from homology"/>
<reference evidence="11" key="2">
    <citation type="submission" date="2025-09" db="UniProtKB">
        <authorList>
            <consortium name="Ensembl"/>
        </authorList>
    </citation>
    <scope>IDENTIFICATION</scope>
</reference>
<feature type="domain" description="Malic enzyme N-terminal" evidence="10">
    <location>
        <begin position="47"/>
        <end position="228"/>
    </location>
</feature>
<organism evidence="11 12">
    <name type="scientific">Cyprinus carpio carpio</name>
    <dbReference type="NCBI Taxonomy" id="630221"/>
    <lineage>
        <taxon>Eukaryota</taxon>
        <taxon>Metazoa</taxon>
        <taxon>Chordata</taxon>
        <taxon>Craniata</taxon>
        <taxon>Vertebrata</taxon>
        <taxon>Euteleostomi</taxon>
        <taxon>Actinopterygii</taxon>
        <taxon>Neopterygii</taxon>
        <taxon>Teleostei</taxon>
        <taxon>Ostariophysi</taxon>
        <taxon>Cypriniformes</taxon>
        <taxon>Cyprinidae</taxon>
        <taxon>Cyprininae</taxon>
        <taxon>Cyprinus</taxon>
    </lineage>
</organism>
<evidence type="ECO:0000256" key="8">
    <source>
        <dbReference type="PIRSR" id="PIRSR000106-3"/>
    </source>
</evidence>
<dbReference type="InterPro" id="IPR012302">
    <property type="entry name" value="Malic_NAD-bd"/>
</dbReference>
<dbReference type="FunFam" id="3.40.50.720:FF:000060">
    <property type="entry name" value="Malic enzyme"/>
    <property type="match status" value="1"/>
</dbReference>
<name>A0A9J7X6N4_CYPCA</name>
<dbReference type="SMART" id="SM00919">
    <property type="entry name" value="Malic_M"/>
    <property type="match status" value="1"/>
</dbReference>
<dbReference type="EC" id="1.1.1.40" evidence="5"/>
<feature type="binding site" evidence="7">
    <location>
        <position position="372"/>
    </location>
    <ligand>
        <name>(S)-malate</name>
        <dbReference type="ChEBI" id="CHEBI:15589"/>
    </ligand>
</feature>
<dbReference type="SUPFAM" id="SSF51735">
    <property type="entry name" value="NAD(P)-binding Rossmann-fold domains"/>
    <property type="match status" value="1"/>
</dbReference>
<feature type="binding site" evidence="7">
    <location>
        <position position="417"/>
    </location>
    <ligand>
        <name>(S)-malate</name>
        <dbReference type="ChEBI" id="CHEBI:15589"/>
    </ligand>
</feature>
<feature type="domain" description="Malic enzyme NAD-binding" evidence="9">
    <location>
        <begin position="258"/>
        <end position="486"/>
    </location>
</feature>
<dbReference type="Gene3D" id="3.40.50.720">
    <property type="entry name" value="NAD(P)-binding Rossmann-like Domain"/>
    <property type="match status" value="1"/>
</dbReference>
<dbReference type="GO" id="GO:0006108">
    <property type="term" value="P:malate metabolic process"/>
    <property type="evidence" value="ECO:0007669"/>
    <property type="project" value="TreeGrafter"/>
</dbReference>
<feature type="binding site" evidence="8">
    <location>
        <position position="214"/>
    </location>
    <ligand>
        <name>a divalent metal cation</name>
        <dbReference type="ChEBI" id="CHEBI:60240"/>
    </ligand>
</feature>
<dbReference type="Ensembl" id="ENSCCRT00000200732.1">
    <property type="protein sequence ID" value="ENSCCRP00000101806.1"/>
    <property type="gene ID" value="ENSCCRG00000078866.1"/>
</dbReference>
<protein>
    <recommendedName>
        <fullName evidence="5">malate dehydrogenase (oxaloacetate-decarboxylating) (NADP(+))</fullName>
        <ecNumber evidence="5">1.1.1.40</ecNumber>
    </recommendedName>
</protein>
<dbReference type="GO" id="GO:0046872">
    <property type="term" value="F:metal ion binding"/>
    <property type="evidence" value="ECO:0007669"/>
    <property type="project" value="UniProtKB-KW"/>
</dbReference>
<feature type="active site" description="Proton acceptor" evidence="6">
    <location>
        <position position="141"/>
    </location>
</feature>
<dbReference type="CDD" id="cd05312">
    <property type="entry name" value="NAD_bind_1_malic_enz"/>
    <property type="match status" value="1"/>
</dbReference>
<evidence type="ECO:0000256" key="5">
    <source>
        <dbReference type="ARBA" id="ARBA00038964"/>
    </source>
</evidence>
<keyword evidence="3 8" id="KW-0479">Metal-binding</keyword>
<dbReference type="InterPro" id="IPR001891">
    <property type="entry name" value="Malic_OxRdtase"/>
</dbReference>
<feature type="binding site" evidence="7">
    <location>
        <position position="123"/>
    </location>
    <ligand>
        <name>(S)-malate</name>
        <dbReference type="ChEBI" id="CHEBI:15589"/>
    </ligand>
</feature>
<dbReference type="GO" id="GO:0051287">
    <property type="term" value="F:NAD binding"/>
    <property type="evidence" value="ECO:0007669"/>
    <property type="project" value="InterPro"/>
</dbReference>
<reference evidence="11" key="1">
    <citation type="submission" date="2025-08" db="UniProtKB">
        <authorList>
            <consortium name="Ensembl"/>
        </authorList>
    </citation>
    <scope>IDENTIFICATION</scope>
</reference>
<dbReference type="AlphaFoldDB" id="A0A9J7X6N4"/>
<evidence type="ECO:0000259" key="10">
    <source>
        <dbReference type="SMART" id="SM01274"/>
    </source>
</evidence>
<dbReference type="GO" id="GO:0005739">
    <property type="term" value="C:mitochondrion"/>
    <property type="evidence" value="ECO:0007669"/>
    <property type="project" value="TreeGrafter"/>
</dbReference>
<dbReference type="InterPro" id="IPR012301">
    <property type="entry name" value="Malic_N_dom"/>
</dbReference>
<evidence type="ECO:0000256" key="7">
    <source>
        <dbReference type="PIRSR" id="PIRSR000106-2"/>
    </source>
</evidence>
<sequence>MERLQLGIHGLLPPCFLSQDVQVLRVMKSYETRSNPLDKYILLMTLQDRNEKLFYRVLTSDIEEFMPIVYTPTVGLACQQYGLAFRRPRGLFITIHDKGHIATMLNSWPEENIKAIVVTDGERILGLGDLGSYGMGIPVGKLALYTACGGVPPQQCLPVLLDVGTDNQALLDDPLYIGLKHKRVRGKEYDDLIDEFMQAVTDKYGMNCLIQFEDFANCNAFRILNNYRNHYCTFNDDIQGKYAHHLLQNIYTRNSRIIRCVCFLSYDQAALGIAHLLIMAMAKEGVPHAEAVKRIWMVDSKGLIVKGRSNLNHEKEEFAHDHPHIKTLEEVVETIKPTAIIGVAAIGGAFTEKIIKNMATYNERPIIFALSNPTSKAECTAEQCYTLTEGRGIFASGSPFKKVTLADGRTFYPGQGNNAYVFPGVALGVIACGVRHISDDVFLTTAEAISDMVTEEHLAEGRLYPPLNTIREVSFKIAVKIVDHAYKQGIASWYPEPKDKEAFILSQVYNSDYDSFTLDSYSWPKDAMTVQNV</sequence>
<dbReference type="SUPFAM" id="SSF53223">
    <property type="entry name" value="Aminoacid dehydrogenase-like, N-terminal domain"/>
    <property type="match status" value="1"/>
</dbReference>
<evidence type="ECO:0000259" key="9">
    <source>
        <dbReference type="SMART" id="SM00919"/>
    </source>
</evidence>
<dbReference type="Pfam" id="PF00390">
    <property type="entry name" value="malic"/>
    <property type="match status" value="1"/>
</dbReference>
<dbReference type="PANTHER" id="PTHR23406:SF20">
    <property type="entry name" value="NADP-DEPENDENT MALIC ENZYME, MITOCHONDRIAL"/>
    <property type="match status" value="1"/>
</dbReference>
<evidence type="ECO:0000256" key="4">
    <source>
        <dbReference type="ARBA" id="ARBA00023002"/>
    </source>
</evidence>
<evidence type="ECO:0000256" key="2">
    <source>
        <dbReference type="ARBA" id="ARBA00008785"/>
    </source>
</evidence>
<dbReference type="Proteomes" id="UP001108240">
    <property type="component" value="Unplaced"/>
</dbReference>
<evidence type="ECO:0000313" key="11">
    <source>
        <dbReference type="Ensembl" id="ENSCCRP00000101806.1"/>
    </source>
</evidence>
<dbReference type="FunFam" id="3.40.50.10380:FF:000004">
    <property type="entry name" value="Malic enzyme"/>
    <property type="match status" value="1"/>
</dbReference>
<dbReference type="Gene3D" id="3.40.50.10380">
    <property type="entry name" value="Malic enzyme, N-terminal domain"/>
    <property type="match status" value="1"/>
</dbReference>
<evidence type="ECO:0000256" key="6">
    <source>
        <dbReference type="PIRSR" id="PIRSR000106-1"/>
    </source>
</evidence>
<evidence type="ECO:0000313" key="12">
    <source>
        <dbReference type="Proteomes" id="UP001108240"/>
    </source>
</evidence>
<dbReference type="SMART" id="SM01274">
    <property type="entry name" value="malic"/>
    <property type="match status" value="1"/>
</dbReference>